<reference evidence="9 10" key="1">
    <citation type="submission" date="2017-08" db="EMBL/GenBank/DDBJ databases">
        <title>Infants hospitalized years apart are colonized by the same room-sourced microbial strains.</title>
        <authorList>
            <person name="Brooks B."/>
            <person name="Olm M.R."/>
            <person name="Firek B.A."/>
            <person name="Baker R."/>
            <person name="Thomas B.C."/>
            <person name="Morowitz M.J."/>
            <person name="Banfield J.F."/>
        </authorList>
    </citation>
    <scope>NUCLEOTIDE SEQUENCE [LARGE SCALE GENOMIC DNA]</scope>
    <source>
        <strain evidence="9">S2_005_003_R2_41</strain>
    </source>
</reference>
<comment type="similarity">
    <text evidence="2">Belongs to the acyl-CoA dehydrogenase family.</text>
</comment>
<dbReference type="GO" id="GO:0003995">
    <property type="term" value="F:acyl-CoA dehydrogenase activity"/>
    <property type="evidence" value="ECO:0007669"/>
    <property type="project" value="TreeGrafter"/>
</dbReference>
<dbReference type="Gene3D" id="1.10.540.10">
    <property type="entry name" value="Acyl-CoA dehydrogenase/oxidase, N-terminal domain"/>
    <property type="match status" value="1"/>
</dbReference>
<dbReference type="SUPFAM" id="SSF56645">
    <property type="entry name" value="Acyl-CoA dehydrogenase NM domain-like"/>
    <property type="match status" value="1"/>
</dbReference>
<dbReference type="PANTHER" id="PTHR43884">
    <property type="entry name" value="ACYL-COA DEHYDROGENASE"/>
    <property type="match status" value="1"/>
</dbReference>
<sequence length="381" mass="41609">MDFELNEEQRMALDGWKRAVERDVAPMARRFHDRAFTRDAALTLLQAMVPYGVGSGWIPEDGGGMGLDFLTSGLLFEELSKASPDAAGLAWVAEGAALKVYANGSDTIKARYLPRLAAGEAIGCSAISEPGIGSSVREMRTKAVRDGRYFRISGEKMWTSNATIADFVLVLARTDENQFSMFLVDKEEHGFEAREIEKLGLNGWPLSQVVFDDVVVPEDNLLGGLGAGLRETMKGFDRSRCFVSTLALGIADRALQDAIAYAQQRSQFGKPIAGHQLVQGLLAEMASDLDASRLLVYRALSLMAQGRRCELEAAIAKSFTTEAAQRIASKAIQIHGAFGITKEFPVERHFRNARMLTIPDGTTQINQLIIGRKLTGIDAFA</sequence>
<evidence type="ECO:0000259" key="8">
    <source>
        <dbReference type="Pfam" id="PF02771"/>
    </source>
</evidence>
<comment type="cofactor">
    <cofactor evidence="1">
        <name>FAD</name>
        <dbReference type="ChEBI" id="CHEBI:57692"/>
    </cofactor>
</comment>
<keyword evidence="5" id="KW-0560">Oxidoreductase</keyword>
<gene>
    <name evidence="9" type="ORF">DI563_00625</name>
</gene>
<dbReference type="InterPro" id="IPR037069">
    <property type="entry name" value="AcylCoA_DH/ox_N_sf"/>
</dbReference>
<dbReference type="GO" id="GO:0050660">
    <property type="term" value="F:flavin adenine dinucleotide binding"/>
    <property type="evidence" value="ECO:0007669"/>
    <property type="project" value="InterPro"/>
</dbReference>
<proteinExistence type="inferred from homology"/>
<dbReference type="Pfam" id="PF02770">
    <property type="entry name" value="Acyl-CoA_dh_M"/>
    <property type="match status" value="1"/>
</dbReference>
<evidence type="ECO:0000256" key="2">
    <source>
        <dbReference type="ARBA" id="ARBA00009347"/>
    </source>
</evidence>
<dbReference type="Pfam" id="PF02771">
    <property type="entry name" value="Acyl-CoA_dh_N"/>
    <property type="match status" value="1"/>
</dbReference>
<evidence type="ECO:0000313" key="9">
    <source>
        <dbReference type="EMBL" id="PZQ78364.1"/>
    </source>
</evidence>
<dbReference type="InterPro" id="IPR046373">
    <property type="entry name" value="Acyl-CoA_Oxase/DH_mid-dom_sf"/>
</dbReference>
<keyword evidence="3" id="KW-0285">Flavoprotein</keyword>
<dbReference type="Proteomes" id="UP000249135">
    <property type="component" value="Unassembled WGS sequence"/>
</dbReference>
<dbReference type="InterPro" id="IPR013786">
    <property type="entry name" value="AcylCoA_DH/ox_N"/>
</dbReference>
<evidence type="ECO:0000256" key="1">
    <source>
        <dbReference type="ARBA" id="ARBA00001974"/>
    </source>
</evidence>
<organism evidence="9 10">
    <name type="scientific">Variovorax paradoxus</name>
    <dbReference type="NCBI Taxonomy" id="34073"/>
    <lineage>
        <taxon>Bacteria</taxon>
        <taxon>Pseudomonadati</taxon>
        <taxon>Pseudomonadota</taxon>
        <taxon>Betaproteobacteria</taxon>
        <taxon>Burkholderiales</taxon>
        <taxon>Comamonadaceae</taxon>
        <taxon>Variovorax</taxon>
    </lineage>
</organism>
<evidence type="ECO:0000313" key="10">
    <source>
        <dbReference type="Proteomes" id="UP000249135"/>
    </source>
</evidence>
<dbReference type="FunFam" id="1.20.140.10:FF:000001">
    <property type="entry name" value="Acyl-CoA dehydrogenase"/>
    <property type="match status" value="1"/>
</dbReference>
<feature type="domain" description="Acyl-CoA dehydrogenase/oxidase C-terminal" evidence="6">
    <location>
        <begin position="226"/>
        <end position="374"/>
    </location>
</feature>
<keyword evidence="4" id="KW-0274">FAD</keyword>
<protein>
    <submittedName>
        <fullName evidence="9">Acyl-CoA dehydrogenase</fullName>
    </submittedName>
</protein>
<dbReference type="InterPro" id="IPR009100">
    <property type="entry name" value="AcylCoA_DH/oxidase_NM_dom_sf"/>
</dbReference>
<evidence type="ECO:0000256" key="4">
    <source>
        <dbReference type="ARBA" id="ARBA00022827"/>
    </source>
</evidence>
<feature type="domain" description="Acyl-CoA dehydrogenase/oxidase N-terminal" evidence="8">
    <location>
        <begin position="6"/>
        <end position="120"/>
    </location>
</feature>
<evidence type="ECO:0000256" key="3">
    <source>
        <dbReference type="ARBA" id="ARBA00022630"/>
    </source>
</evidence>
<dbReference type="AlphaFoldDB" id="A0A2W5QMZ8"/>
<feature type="domain" description="Acyl-CoA oxidase/dehydrogenase middle" evidence="7">
    <location>
        <begin position="124"/>
        <end position="214"/>
    </location>
</feature>
<accession>A0A2W5QMZ8</accession>
<comment type="caution">
    <text evidence="9">The sequence shown here is derived from an EMBL/GenBank/DDBJ whole genome shotgun (WGS) entry which is preliminary data.</text>
</comment>
<evidence type="ECO:0000256" key="5">
    <source>
        <dbReference type="ARBA" id="ARBA00023002"/>
    </source>
</evidence>
<dbReference type="Gene3D" id="1.20.140.10">
    <property type="entry name" value="Butyryl-CoA Dehydrogenase, subunit A, domain 3"/>
    <property type="match status" value="1"/>
</dbReference>
<dbReference type="Gene3D" id="2.40.110.10">
    <property type="entry name" value="Butyryl-CoA Dehydrogenase, subunit A, domain 2"/>
    <property type="match status" value="1"/>
</dbReference>
<dbReference type="PANTHER" id="PTHR43884:SF12">
    <property type="entry name" value="ISOVALERYL-COA DEHYDROGENASE, MITOCHONDRIAL-RELATED"/>
    <property type="match status" value="1"/>
</dbReference>
<dbReference type="FunFam" id="2.40.110.10:FF:000002">
    <property type="entry name" value="Acyl-CoA dehydrogenase fadE12"/>
    <property type="match status" value="1"/>
</dbReference>
<evidence type="ECO:0000259" key="6">
    <source>
        <dbReference type="Pfam" id="PF00441"/>
    </source>
</evidence>
<dbReference type="InterPro" id="IPR036250">
    <property type="entry name" value="AcylCo_DH-like_C"/>
</dbReference>
<dbReference type="SUPFAM" id="SSF47203">
    <property type="entry name" value="Acyl-CoA dehydrogenase C-terminal domain-like"/>
    <property type="match status" value="1"/>
</dbReference>
<dbReference type="InterPro" id="IPR009075">
    <property type="entry name" value="AcylCo_DH/oxidase_C"/>
</dbReference>
<dbReference type="InterPro" id="IPR006091">
    <property type="entry name" value="Acyl-CoA_Oxase/DH_mid-dom"/>
</dbReference>
<evidence type="ECO:0000259" key="7">
    <source>
        <dbReference type="Pfam" id="PF02770"/>
    </source>
</evidence>
<dbReference type="Pfam" id="PF00441">
    <property type="entry name" value="Acyl-CoA_dh_1"/>
    <property type="match status" value="1"/>
</dbReference>
<dbReference type="EMBL" id="QFPP01000002">
    <property type="protein sequence ID" value="PZQ78364.1"/>
    <property type="molecule type" value="Genomic_DNA"/>
</dbReference>
<name>A0A2W5QMZ8_VARPD</name>